<dbReference type="AlphaFoldDB" id="A0A821R0C0"/>
<dbReference type="Proteomes" id="UP000663880">
    <property type="component" value="Unassembled WGS sequence"/>
</dbReference>
<dbReference type="EMBL" id="CAJOBZ010000010">
    <property type="protein sequence ID" value="CAF4829944.1"/>
    <property type="molecule type" value="Genomic_DNA"/>
</dbReference>
<proteinExistence type="predicted"/>
<reference evidence="1" key="1">
    <citation type="submission" date="2021-02" db="EMBL/GenBank/DDBJ databases">
        <authorList>
            <person name="Steward A R."/>
        </authorList>
    </citation>
    <scope>NUCLEOTIDE SEQUENCE</scope>
</reference>
<protein>
    <submittedName>
        <fullName evidence="1">Uncharacterized protein</fullName>
    </submittedName>
</protein>
<sequence length="133" mass="14971">MQFHVVLMGSAKIKWPLRNSRLVFDALVNKRASLTGLTLNGKCAWSFAEEKYAIDASGVRAPDNGHREPNKWFNVVRGMIMFTDFTCHATQRHCYLTPFVAPLSNPNISKSACRTRVKITIHPVPSNRCKSVP</sequence>
<comment type="caution">
    <text evidence="1">The sequence shown here is derived from an EMBL/GenBank/DDBJ whole genome shotgun (WGS) entry which is preliminary data.</text>
</comment>
<name>A0A821R0C0_9NEOP</name>
<keyword evidence="2" id="KW-1185">Reference proteome</keyword>
<evidence type="ECO:0000313" key="1">
    <source>
        <dbReference type="EMBL" id="CAF4829944.1"/>
    </source>
</evidence>
<evidence type="ECO:0000313" key="2">
    <source>
        <dbReference type="Proteomes" id="UP000663880"/>
    </source>
</evidence>
<dbReference type="OrthoDB" id="10450080at2759"/>
<organism evidence="1 2">
    <name type="scientific">Pieris macdunnoughi</name>
    <dbReference type="NCBI Taxonomy" id="345717"/>
    <lineage>
        <taxon>Eukaryota</taxon>
        <taxon>Metazoa</taxon>
        <taxon>Ecdysozoa</taxon>
        <taxon>Arthropoda</taxon>
        <taxon>Hexapoda</taxon>
        <taxon>Insecta</taxon>
        <taxon>Pterygota</taxon>
        <taxon>Neoptera</taxon>
        <taxon>Endopterygota</taxon>
        <taxon>Lepidoptera</taxon>
        <taxon>Glossata</taxon>
        <taxon>Ditrysia</taxon>
        <taxon>Papilionoidea</taxon>
        <taxon>Pieridae</taxon>
        <taxon>Pierinae</taxon>
        <taxon>Pieris</taxon>
    </lineage>
</organism>
<gene>
    <name evidence="1" type="ORF">PMACD_LOCUS5196</name>
</gene>
<accession>A0A821R0C0</accession>